<dbReference type="InterPro" id="IPR010987">
    <property type="entry name" value="Glutathione-S-Trfase_C-like"/>
</dbReference>
<sequence length="262" mass="29311">MSSIKLWYSPGACSLATHILLKETGTEFEGIRIGSKQGLPDEFRRINPRMKVPVLSVDGEIITETPAIMTAISQLSPDRHLFGTSDTEIVKSYEWSNWLSGTVHGQGFGGLFRPARFSDVVSMHAAIQDKGWKTVQECFEIIEAGLSAVHAVGKNFTVVDPYLYVFYRWGVDNGADMAARYPKYARLVVELMKRPAVLAALEAEGILSHAPKLSDIHAHKQTVAYQVLVEQQVPPGWRREQIQSRKTPFENKLLRNESVQLS</sequence>
<comment type="caution">
    <text evidence="4">The sequence shown here is derived from an EMBL/GenBank/DDBJ whole genome shotgun (WGS) entry which is preliminary data.</text>
</comment>
<gene>
    <name evidence="4" type="ORF">LTR24_009257</name>
</gene>
<dbReference type="CDD" id="cd03057">
    <property type="entry name" value="GST_N_Beta"/>
    <property type="match status" value="1"/>
</dbReference>
<dbReference type="Proteomes" id="UP001345013">
    <property type="component" value="Unassembled WGS sequence"/>
</dbReference>
<dbReference type="InterPro" id="IPR004045">
    <property type="entry name" value="Glutathione_S-Trfase_N"/>
</dbReference>
<dbReference type="InterPro" id="IPR040079">
    <property type="entry name" value="Glutathione_S-Trfase"/>
</dbReference>
<dbReference type="SFLD" id="SFLDS00019">
    <property type="entry name" value="Glutathione_Transferase_(cytos"/>
    <property type="match status" value="1"/>
</dbReference>
<keyword evidence="5" id="KW-1185">Reference proteome</keyword>
<evidence type="ECO:0000256" key="1">
    <source>
        <dbReference type="ARBA" id="ARBA00007409"/>
    </source>
</evidence>
<evidence type="ECO:0000259" key="2">
    <source>
        <dbReference type="PROSITE" id="PS50404"/>
    </source>
</evidence>
<dbReference type="SUPFAM" id="SSF52833">
    <property type="entry name" value="Thioredoxin-like"/>
    <property type="match status" value="1"/>
</dbReference>
<dbReference type="EMBL" id="JAVRRG010000194">
    <property type="protein sequence ID" value="KAK5079467.1"/>
    <property type="molecule type" value="Genomic_DNA"/>
</dbReference>
<dbReference type="PROSITE" id="PS50405">
    <property type="entry name" value="GST_CTER"/>
    <property type="match status" value="1"/>
</dbReference>
<evidence type="ECO:0008006" key="6">
    <source>
        <dbReference type="Google" id="ProtNLM"/>
    </source>
</evidence>
<reference evidence="4 5" key="1">
    <citation type="submission" date="2023-08" db="EMBL/GenBank/DDBJ databases">
        <title>Black Yeasts Isolated from many extreme environments.</title>
        <authorList>
            <person name="Coleine C."/>
            <person name="Stajich J.E."/>
            <person name="Selbmann L."/>
        </authorList>
    </citation>
    <scope>NUCLEOTIDE SEQUENCE [LARGE SCALE GENOMIC DNA]</scope>
    <source>
        <strain evidence="4 5">CCFEE 5885</strain>
    </source>
</reference>
<organism evidence="4 5">
    <name type="scientific">Lithohypha guttulata</name>
    <dbReference type="NCBI Taxonomy" id="1690604"/>
    <lineage>
        <taxon>Eukaryota</taxon>
        <taxon>Fungi</taxon>
        <taxon>Dikarya</taxon>
        <taxon>Ascomycota</taxon>
        <taxon>Pezizomycotina</taxon>
        <taxon>Eurotiomycetes</taxon>
        <taxon>Chaetothyriomycetidae</taxon>
        <taxon>Chaetothyriales</taxon>
        <taxon>Trichomeriaceae</taxon>
        <taxon>Lithohypha</taxon>
    </lineage>
</organism>
<dbReference type="Gene3D" id="1.20.1050.10">
    <property type="match status" value="1"/>
</dbReference>
<evidence type="ECO:0000313" key="4">
    <source>
        <dbReference type="EMBL" id="KAK5079467.1"/>
    </source>
</evidence>
<dbReference type="PANTHER" id="PTHR44051">
    <property type="entry name" value="GLUTATHIONE S-TRANSFERASE-RELATED"/>
    <property type="match status" value="1"/>
</dbReference>
<dbReference type="InterPro" id="IPR036249">
    <property type="entry name" value="Thioredoxin-like_sf"/>
</dbReference>
<dbReference type="PROSITE" id="PS50404">
    <property type="entry name" value="GST_NTER"/>
    <property type="match status" value="1"/>
</dbReference>
<proteinExistence type="inferred from homology"/>
<dbReference type="SUPFAM" id="SSF47616">
    <property type="entry name" value="GST C-terminal domain-like"/>
    <property type="match status" value="1"/>
</dbReference>
<dbReference type="PANTHER" id="PTHR44051:SF8">
    <property type="entry name" value="GLUTATHIONE S-TRANSFERASE GSTA"/>
    <property type="match status" value="1"/>
</dbReference>
<comment type="similarity">
    <text evidence="1">Belongs to the GST superfamily.</text>
</comment>
<feature type="domain" description="GST N-terminal" evidence="2">
    <location>
        <begin position="1"/>
        <end position="80"/>
    </location>
</feature>
<dbReference type="Gene3D" id="3.40.30.10">
    <property type="entry name" value="Glutaredoxin"/>
    <property type="match status" value="1"/>
</dbReference>
<name>A0ABR0JXI4_9EURO</name>
<dbReference type="Pfam" id="PF02798">
    <property type="entry name" value="GST_N"/>
    <property type="match status" value="1"/>
</dbReference>
<evidence type="ECO:0000313" key="5">
    <source>
        <dbReference type="Proteomes" id="UP001345013"/>
    </source>
</evidence>
<dbReference type="InterPro" id="IPR036282">
    <property type="entry name" value="Glutathione-S-Trfase_C_sf"/>
</dbReference>
<feature type="domain" description="GST C-terminal" evidence="3">
    <location>
        <begin position="85"/>
        <end position="213"/>
    </location>
</feature>
<accession>A0ABR0JXI4</accession>
<protein>
    <recommendedName>
        <fullName evidence="6">Glutathione S-transferase</fullName>
    </recommendedName>
</protein>
<evidence type="ECO:0000259" key="3">
    <source>
        <dbReference type="PROSITE" id="PS50405"/>
    </source>
</evidence>